<dbReference type="SMART" id="SM00563">
    <property type="entry name" value="PlsC"/>
    <property type="match status" value="1"/>
</dbReference>
<dbReference type="PANTHER" id="PTHR10434">
    <property type="entry name" value="1-ACYL-SN-GLYCEROL-3-PHOSPHATE ACYLTRANSFERASE"/>
    <property type="match status" value="1"/>
</dbReference>
<evidence type="ECO:0000259" key="5">
    <source>
        <dbReference type="SMART" id="SM00563"/>
    </source>
</evidence>
<keyword evidence="3" id="KW-0808">Transferase</keyword>
<keyword evidence="4" id="KW-0012">Acyltransferase</keyword>
<proteinExistence type="predicted"/>
<dbReference type="GO" id="GO:0006654">
    <property type="term" value="P:phosphatidic acid biosynthetic process"/>
    <property type="evidence" value="ECO:0007669"/>
    <property type="project" value="TreeGrafter"/>
</dbReference>
<dbReference type="InterPro" id="IPR002123">
    <property type="entry name" value="Plipid/glycerol_acylTrfase"/>
</dbReference>
<evidence type="ECO:0000256" key="2">
    <source>
        <dbReference type="ARBA" id="ARBA00013211"/>
    </source>
</evidence>
<feature type="domain" description="Phospholipid/glycerol acyltransferase" evidence="5">
    <location>
        <begin position="50"/>
        <end position="164"/>
    </location>
</feature>
<keyword evidence="8" id="KW-1185">Reference proteome</keyword>
<dbReference type="CDD" id="cd07989">
    <property type="entry name" value="LPLAT_AGPAT-like"/>
    <property type="match status" value="1"/>
</dbReference>
<dbReference type="AlphaFoldDB" id="R7TXR4"/>
<reference evidence="8" key="1">
    <citation type="submission" date="2012-12" db="EMBL/GenBank/DDBJ databases">
        <authorList>
            <person name="Hellsten U."/>
            <person name="Grimwood J."/>
            <person name="Chapman J.A."/>
            <person name="Shapiro H."/>
            <person name="Aerts A."/>
            <person name="Otillar R.P."/>
            <person name="Terry A.Y."/>
            <person name="Boore J.L."/>
            <person name="Simakov O."/>
            <person name="Marletaz F."/>
            <person name="Cho S.-J."/>
            <person name="Edsinger-Gonzales E."/>
            <person name="Havlak P."/>
            <person name="Kuo D.-H."/>
            <person name="Larsson T."/>
            <person name="Lv J."/>
            <person name="Arendt D."/>
            <person name="Savage R."/>
            <person name="Osoegawa K."/>
            <person name="de Jong P."/>
            <person name="Lindberg D.R."/>
            <person name="Seaver E.C."/>
            <person name="Weisblat D.A."/>
            <person name="Putnam N.H."/>
            <person name="Grigoriev I.V."/>
            <person name="Rokhsar D.S."/>
        </authorList>
    </citation>
    <scope>NUCLEOTIDE SEQUENCE</scope>
    <source>
        <strain evidence="8">I ESC-2004</strain>
    </source>
</reference>
<name>R7TXR4_CAPTE</name>
<evidence type="ECO:0000256" key="3">
    <source>
        <dbReference type="ARBA" id="ARBA00022679"/>
    </source>
</evidence>
<evidence type="ECO:0000256" key="4">
    <source>
        <dbReference type="ARBA" id="ARBA00023315"/>
    </source>
</evidence>
<dbReference type="HOGENOM" id="CLU_027938_5_0_1"/>
<dbReference type="Proteomes" id="UP000014760">
    <property type="component" value="Unassembled WGS sequence"/>
</dbReference>
<dbReference type="GO" id="GO:0003841">
    <property type="term" value="F:1-acylglycerol-3-phosphate O-acyltransferase activity"/>
    <property type="evidence" value="ECO:0007669"/>
    <property type="project" value="UniProtKB-EC"/>
</dbReference>
<dbReference type="EMBL" id="KB307856">
    <property type="protein sequence ID" value="ELT98524.1"/>
    <property type="molecule type" value="Genomic_DNA"/>
</dbReference>
<comment type="pathway">
    <text evidence="1">Phospholipid metabolism; CDP-diacylglycerol biosynthesis; CDP-diacylglycerol from sn-glycerol 3-phosphate: step 2/3.</text>
</comment>
<dbReference type="OMA" id="TRNREYT"/>
<accession>R7TXR4</accession>
<evidence type="ECO:0000313" key="7">
    <source>
        <dbReference type="EnsemblMetazoa" id="CapteP105434"/>
    </source>
</evidence>
<dbReference type="OrthoDB" id="202234at2759"/>
<gene>
    <name evidence="6" type="ORF">CAPTEDRAFT_105434</name>
</gene>
<dbReference type="STRING" id="283909.R7TXR4"/>
<dbReference type="EnsemblMetazoa" id="CapteT105434">
    <property type="protein sequence ID" value="CapteP105434"/>
    <property type="gene ID" value="CapteG105434"/>
</dbReference>
<dbReference type="Pfam" id="PF01553">
    <property type="entry name" value="Acyltransferase"/>
    <property type="match status" value="1"/>
</dbReference>
<dbReference type="EC" id="2.3.1.51" evidence="2"/>
<reference evidence="6 8" key="2">
    <citation type="journal article" date="2013" name="Nature">
        <title>Insights into bilaterian evolution from three spiralian genomes.</title>
        <authorList>
            <person name="Simakov O."/>
            <person name="Marletaz F."/>
            <person name="Cho S.J."/>
            <person name="Edsinger-Gonzales E."/>
            <person name="Havlak P."/>
            <person name="Hellsten U."/>
            <person name="Kuo D.H."/>
            <person name="Larsson T."/>
            <person name="Lv J."/>
            <person name="Arendt D."/>
            <person name="Savage R."/>
            <person name="Osoegawa K."/>
            <person name="de Jong P."/>
            <person name="Grimwood J."/>
            <person name="Chapman J.A."/>
            <person name="Shapiro H."/>
            <person name="Aerts A."/>
            <person name="Otillar R.P."/>
            <person name="Terry A.Y."/>
            <person name="Boore J.L."/>
            <person name="Grigoriev I.V."/>
            <person name="Lindberg D.R."/>
            <person name="Seaver E.C."/>
            <person name="Weisblat D.A."/>
            <person name="Putnam N.H."/>
            <person name="Rokhsar D.S."/>
        </authorList>
    </citation>
    <scope>NUCLEOTIDE SEQUENCE</scope>
    <source>
        <strain evidence="6 8">I ESC-2004</strain>
    </source>
</reference>
<reference evidence="7" key="3">
    <citation type="submission" date="2015-06" db="UniProtKB">
        <authorList>
            <consortium name="EnsemblMetazoa"/>
        </authorList>
    </citation>
    <scope>IDENTIFICATION</scope>
</reference>
<sequence>MILLIYPFPFRYRHRIFVKTWATVAINLCRFICGVRWSIRGKENIPDKTCVVISNHQSTWETFFLQTLLTPQTQVIKQELLNIPFYGWAFSKIKPIAINRKDVRQSLQQVRDQGKAALEHGVWVLIFPEGTRTKPGAPGKFSRGGAGLAKAADVDILPIAHNAGSFWPNDRWIKRPGTIQIEIGATIKTKNLSVAEANDATRNWIASSLHAMN</sequence>
<protein>
    <recommendedName>
        <fullName evidence="2">1-acylglycerol-3-phosphate O-acyltransferase</fullName>
        <ecNumber evidence="2">2.3.1.51</ecNumber>
    </recommendedName>
</protein>
<dbReference type="EMBL" id="AMQN01027034">
    <property type="status" value="NOT_ANNOTATED_CDS"/>
    <property type="molecule type" value="Genomic_DNA"/>
</dbReference>
<organism evidence="6">
    <name type="scientific">Capitella teleta</name>
    <name type="common">Polychaete worm</name>
    <dbReference type="NCBI Taxonomy" id="283909"/>
    <lineage>
        <taxon>Eukaryota</taxon>
        <taxon>Metazoa</taxon>
        <taxon>Spiralia</taxon>
        <taxon>Lophotrochozoa</taxon>
        <taxon>Annelida</taxon>
        <taxon>Polychaeta</taxon>
        <taxon>Sedentaria</taxon>
        <taxon>Scolecida</taxon>
        <taxon>Capitellidae</taxon>
        <taxon>Capitella</taxon>
    </lineage>
</organism>
<evidence type="ECO:0000313" key="6">
    <source>
        <dbReference type="EMBL" id="ELT98524.1"/>
    </source>
</evidence>
<dbReference type="SUPFAM" id="SSF69593">
    <property type="entry name" value="Glycerol-3-phosphate (1)-acyltransferase"/>
    <property type="match status" value="1"/>
</dbReference>
<dbReference type="PANTHER" id="PTHR10434:SF40">
    <property type="entry name" value="1-ACYL-SN-GLYCEROL-3-PHOSPHATE ACYLTRANSFERASE"/>
    <property type="match status" value="1"/>
</dbReference>
<evidence type="ECO:0000256" key="1">
    <source>
        <dbReference type="ARBA" id="ARBA00004728"/>
    </source>
</evidence>
<evidence type="ECO:0000313" key="8">
    <source>
        <dbReference type="Proteomes" id="UP000014760"/>
    </source>
</evidence>